<name>A0A2P6NJV6_9EUKA</name>
<evidence type="ECO:0000256" key="5">
    <source>
        <dbReference type="ARBA" id="ARBA00022989"/>
    </source>
</evidence>
<keyword evidence="5 9" id="KW-1133">Transmembrane helix</keyword>
<feature type="transmembrane region" description="Helical" evidence="9">
    <location>
        <begin position="354"/>
        <end position="373"/>
    </location>
</feature>
<feature type="compositionally biased region" description="Basic and acidic residues" evidence="8">
    <location>
        <begin position="493"/>
        <end position="508"/>
    </location>
</feature>
<dbReference type="Pfam" id="PF07690">
    <property type="entry name" value="MFS_1"/>
    <property type="match status" value="1"/>
</dbReference>
<evidence type="ECO:0000259" key="10">
    <source>
        <dbReference type="PROSITE" id="PS50850"/>
    </source>
</evidence>
<dbReference type="InterPro" id="IPR011701">
    <property type="entry name" value="MFS"/>
</dbReference>
<proteinExistence type="inferred from homology"/>
<gene>
    <name evidence="11" type="ORF">PROFUN_08430</name>
</gene>
<sequence>MAADEELALKEKRAQSKENAFLVSFEDDDPERPINWKRRKKVWVTLICSLITFVVSFNSSIFSSDIVALSEYFDISQEVIILGITVYVLGFAFGPVLFGPLSELYGRNLGMLPAFLVFILFNLCTGLGQNVQTIIIGRFFSGLFGAAPLAVVAGNLADIWPTRQRGVAIAVYTAAVYMGPLLGPIVGGFTVASSLGFRWTAWFVIMFAGAVFLVAVFTLPETHAPTLLKRKAKQLRKDTKVDKYHTAEEAKTVSIMDIIRSRLVMPIVLLATELPLMLMTIYLSFVYGITYLILVAYPVEFEENRGYPLGVGDLPFLGVAVGIIIGLIIAVADTPRFIRKLEISKGKPIPKERLPTMMIGGILLVIGLFWFGWTSYPHASWIPPTLAGMAIGSGLFLIFLQALNYITDTYTRVAASAVAGNAFVRAMLAAGFPLFGGQMFRNLGVDWASSTLGFISLVLVPIPFVFYFFDEWVRGKSRYAKEDGKLMCTPSQLKEKQNNEVESPLDRRRGCRSSAQTNEAEVWHERNMRKLSRYLSDSE</sequence>
<dbReference type="SUPFAM" id="SSF103473">
    <property type="entry name" value="MFS general substrate transporter"/>
    <property type="match status" value="1"/>
</dbReference>
<accession>A0A2P6NJV6</accession>
<evidence type="ECO:0000256" key="4">
    <source>
        <dbReference type="ARBA" id="ARBA00022692"/>
    </source>
</evidence>
<keyword evidence="3" id="KW-1003">Cell membrane</keyword>
<dbReference type="OrthoDB" id="9986881at2759"/>
<evidence type="ECO:0000256" key="3">
    <source>
        <dbReference type="ARBA" id="ARBA00022475"/>
    </source>
</evidence>
<dbReference type="PANTHER" id="PTHR23502">
    <property type="entry name" value="MAJOR FACILITATOR SUPERFAMILY"/>
    <property type="match status" value="1"/>
</dbReference>
<evidence type="ECO:0000313" key="11">
    <source>
        <dbReference type="EMBL" id="PRP84230.1"/>
    </source>
</evidence>
<keyword evidence="4 9" id="KW-0812">Transmembrane</keyword>
<feature type="transmembrane region" description="Helical" evidence="9">
    <location>
        <begin position="385"/>
        <end position="406"/>
    </location>
</feature>
<dbReference type="InterPro" id="IPR036259">
    <property type="entry name" value="MFS_trans_sf"/>
</dbReference>
<feature type="transmembrane region" description="Helical" evidence="9">
    <location>
        <begin position="110"/>
        <end position="128"/>
    </location>
</feature>
<organism evidence="11 12">
    <name type="scientific">Planoprotostelium fungivorum</name>
    <dbReference type="NCBI Taxonomy" id="1890364"/>
    <lineage>
        <taxon>Eukaryota</taxon>
        <taxon>Amoebozoa</taxon>
        <taxon>Evosea</taxon>
        <taxon>Variosea</taxon>
        <taxon>Cavosteliida</taxon>
        <taxon>Cavosteliaceae</taxon>
        <taxon>Planoprotostelium</taxon>
    </lineage>
</organism>
<feature type="transmembrane region" description="Helical" evidence="9">
    <location>
        <begin position="447"/>
        <end position="469"/>
    </location>
</feature>
<dbReference type="EMBL" id="MDYQ01000067">
    <property type="protein sequence ID" value="PRP84230.1"/>
    <property type="molecule type" value="Genomic_DNA"/>
</dbReference>
<protein>
    <recommendedName>
        <fullName evidence="10">Major facilitator superfamily (MFS) profile domain-containing protein</fullName>
    </recommendedName>
</protein>
<evidence type="ECO:0000313" key="12">
    <source>
        <dbReference type="Proteomes" id="UP000241769"/>
    </source>
</evidence>
<feature type="transmembrane region" description="Helical" evidence="9">
    <location>
        <begin position="169"/>
        <end position="193"/>
    </location>
</feature>
<dbReference type="AlphaFoldDB" id="A0A2P6NJV6"/>
<feature type="transmembrane region" description="Helical" evidence="9">
    <location>
        <begin position="134"/>
        <end position="157"/>
    </location>
</feature>
<keyword evidence="2" id="KW-0813">Transport</keyword>
<feature type="transmembrane region" description="Helical" evidence="9">
    <location>
        <begin position="314"/>
        <end position="333"/>
    </location>
</feature>
<keyword evidence="12" id="KW-1185">Reference proteome</keyword>
<comment type="caution">
    <text evidence="11">The sequence shown here is derived from an EMBL/GenBank/DDBJ whole genome shotgun (WGS) entry which is preliminary data.</text>
</comment>
<comment type="subcellular location">
    <subcellularLocation>
        <location evidence="1">Cell membrane</location>
        <topology evidence="1">Multi-pass membrane protein</topology>
    </subcellularLocation>
</comment>
<feature type="domain" description="Major facilitator superfamily (MFS) profile" evidence="10">
    <location>
        <begin position="44"/>
        <end position="473"/>
    </location>
</feature>
<dbReference type="InterPro" id="IPR020846">
    <property type="entry name" value="MFS_dom"/>
</dbReference>
<dbReference type="PANTHER" id="PTHR23502:SF186">
    <property type="entry name" value="MAJOR FACILITATOR SUPERFAMILY (MFS) PROFILE DOMAIN-CONTAINING PROTEIN"/>
    <property type="match status" value="1"/>
</dbReference>
<reference evidence="11 12" key="1">
    <citation type="journal article" date="2018" name="Genome Biol. Evol.">
        <title>Multiple Roots of Fruiting Body Formation in Amoebozoa.</title>
        <authorList>
            <person name="Hillmann F."/>
            <person name="Forbes G."/>
            <person name="Novohradska S."/>
            <person name="Ferling I."/>
            <person name="Riege K."/>
            <person name="Groth M."/>
            <person name="Westermann M."/>
            <person name="Marz M."/>
            <person name="Spaller T."/>
            <person name="Winckler T."/>
            <person name="Schaap P."/>
            <person name="Glockner G."/>
        </authorList>
    </citation>
    <scope>NUCLEOTIDE SEQUENCE [LARGE SCALE GENOMIC DNA]</scope>
    <source>
        <strain evidence="11 12">Jena</strain>
    </source>
</reference>
<evidence type="ECO:0000256" key="8">
    <source>
        <dbReference type="SAM" id="MobiDB-lite"/>
    </source>
</evidence>
<dbReference type="InParanoid" id="A0A2P6NJV6"/>
<dbReference type="Proteomes" id="UP000241769">
    <property type="component" value="Unassembled WGS sequence"/>
</dbReference>
<comment type="similarity">
    <text evidence="7">Belongs to the major facilitator superfamily. DHA1 family. Polyamines/proton antiporter (TC 2.A.1.2.16) subfamily.</text>
</comment>
<dbReference type="FunFam" id="1.20.1250.20:FF:000011">
    <property type="entry name" value="MFS multidrug transporter, putative"/>
    <property type="match status" value="1"/>
</dbReference>
<evidence type="ECO:0000256" key="2">
    <source>
        <dbReference type="ARBA" id="ARBA00022448"/>
    </source>
</evidence>
<dbReference type="GO" id="GO:0022857">
    <property type="term" value="F:transmembrane transporter activity"/>
    <property type="evidence" value="ECO:0007669"/>
    <property type="project" value="InterPro"/>
</dbReference>
<feature type="region of interest" description="Disordered" evidence="8">
    <location>
        <begin position="493"/>
        <end position="520"/>
    </location>
</feature>
<dbReference type="PROSITE" id="PS50850">
    <property type="entry name" value="MFS"/>
    <property type="match status" value="1"/>
</dbReference>
<dbReference type="Gene3D" id="1.20.1250.20">
    <property type="entry name" value="MFS general substrate transporter like domains"/>
    <property type="match status" value="1"/>
</dbReference>
<feature type="transmembrane region" description="Helical" evidence="9">
    <location>
        <begin position="413"/>
        <end position="435"/>
    </location>
</feature>
<dbReference type="CDD" id="cd17323">
    <property type="entry name" value="MFS_Tpo1_MDR_like"/>
    <property type="match status" value="1"/>
</dbReference>
<dbReference type="GO" id="GO:0005886">
    <property type="term" value="C:plasma membrane"/>
    <property type="evidence" value="ECO:0007669"/>
    <property type="project" value="UniProtKB-SubCell"/>
</dbReference>
<keyword evidence="6 9" id="KW-0472">Membrane</keyword>
<dbReference type="STRING" id="1890364.A0A2P6NJV6"/>
<feature type="transmembrane region" description="Helical" evidence="9">
    <location>
        <begin position="199"/>
        <end position="220"/>
    </location>
</feature>
<evidence type="ECO:0000256" key="7">
    <source>
        <dbReference type="ARBA" id="ARBA00038459"/>
    </source>
</evidence>
<evidence type="ECO:0000256" key="6">
    <source>
        <dbReference type="ARBA" id="ARBA00023136"/>
    </source>
</evidence>
<feature type="transmembrane region" description="Helical" evidence="9">
    <location>
        <begin position="263"/>
        <end position="294"/>
    </location>
</feature>
<feature type="transmembrane region" description="Helical" evidence="9">
    <location>
        <begin position="42"/>
        <end position="59"/>
    </location>
</feature>
<evidence type="ECO:0000256" key="9">
    <source>
        <dbReference type="SAM" id="Phobius"/>
    </source>
</evidence>
<feature type="transmembrane region" description="Helical" evidence="9">
    <location>
        <begin position="79"/>
        <end position="98"/>
    </location>
</feature>
<evidence type="ECO:0000256" key="1">
    <source>
        <dbReference type="ARBA" id="ARBA00004651"/>
    </source>
</evidence>